<evidence type="ECO:0000256" key="5">
    <source>
        <dbReference type="SAM" id="SignalP"/>
    </source>
</evidence>
<dbReference type="InterPro" id="IPR029058">
    <property type="entry name" value="AB_hydrolase_fold"/>
</dbReference>
<feature type="domain" description="AB hydrolase-1" evidence="6">
    <location>
        <begin position="121"/>
        <end position="300"/>
    </location>
</feature>
<dbReference type="OrthoDB" id="3252468at2"/>
<gene>
    <name evidence="8" type="ORF">FL583_39170</name>
</gene>
<evidence type="ECO:0000256" key="3">
    <source>
        <dbReference type="ARBA" id="ARBA00022801"/>
    </source>
</evidence>
<keyword evidence="2 5" id="KW-0732">Signal</keyword>
<evidence type="ECO:0000256" key="2">
    <source>
        <dbReference type="ARBA" id="ARBA00022729"/>
    </source>
</evidence>
<dbReference type="SUPFAM" id="SSF53474">
    <property type="entry name" value="alpha/beta-Hydrolases"/>
    <property type="match status" value="1"/>
</dbReference>
<sequence length="527" mass="55703">MTVRRSPRLSLFVVGLVAALGLSACTLSGQEGEWRSVPQAEPSVTAQPQSPTPAPTDNGKVAWTDCKAEIERTIGTALSGVKVDCGAVAVPQDWANPTGETFSIAMVRIRREEQRNRIGSLLVNPGGPGASGIELAAQTPLFLPGDVMERFDVVGFDPRGVGKSAPIDCLPAASKDSLTAANPDPAPQKEFDEQVDLWRTAANACASRYQGTLGYYSTEQTARDMDAIRDALGDTKMTYLGYSYGTLLGAVYAHLYPSRVRAFVLDGAVDPNLDGITASEGQAAGFEKAFNNFSAACKAKGSGCPIGPDARRTLHNVLIDVQKKPVPGTGGETRAATTGHVVSAVTAALYVKAQWPTLERAIADIAKGDPTGVFSLSDNFTGRISDGAYDNMTDAFTAISCTDERNPPTVATVRKLQTEWRKKYPLFGAPLAMTLLSCAVWPGTHDPYPVGTALGAPPIVVVGTKGDPATPYGNTAKLANEIGTGRVVTWEGEGHTAYPQTNCIRENISNYLITTAPPPDNLDCPAN</sequence>
<dbReference type="GO" id="GO:0016787">
    <property type="term" value="F:hydrolase activity"/>
    <property type="evidence" value="ECO:0007669"/>
    <property type="project" value="UniProtKB-KW"/>
</dbReference>
<evidence type="ECO:0000259" key="7">
    <source>
        <dbReference type="Pfam" id="PF08386"/>
    </source>
</evidence>
<feature type="region of interest" description="Disordered" evidence="4">
    <location>
        <begin position="36"/>
        <end position="60"/>
    </location>
</feature>
<dbReference type="Gene3D" id="3.40.50.1820">
    <property type="entry name" value="alpha/beta hydrolase"/>
    <property type="match status" value="1"/>
</dbReference>
<dbReference type="PROSITE" id="PS51257">
    <property type="entry name" value="PROKAR_LIPOPROTEIN"/>
    <property type="match status" value="1"/>
</dbReference>
<keyword evidence="3 8" id="KW-0378">Hydrolase</keyword>
<keyword evidence="9" id="KW-1185">Reference proteome</keyword>
<evidence type="ECO:0000259" key="6">
    <source>
        <dbReference type="Pfam" id="PF00561"/>
    </source>
</evidence>
<feature type="signal peptide" evidence="5">
    <location>
        <begin position="1"/>
        <end position="24"/>
    </location>
</feature>
<organism evidence="8 9">
    <name type="scientific">Cryptosporangium phraense</name>
    <dbReference type="NCBI Taxonomy" id="2593070"/>
    <lineage>
        <taxon>Bacteria</taxon>
        <taxon>Bacillati</taxon>
        <taxon>Actinomycetota</taxon>
        <taxon>Actinomycetes</taxon>
        <taxon>Cryptosporangiales</taxon>
        <taxon>Cryptosporangiaceae</taxon>
        <taxon>Cryptosporangium</taxon>
    </lineage>
</organism>
<dbReference type="InterPro" id="IPR013595">
    <property type="entry name" value="Pept_S33_TAP-like_C"/>
</dbReference>
<dbReference type="InterPro" id="IPR051601">
    <property type="entry name" value="Serine_prot/Carboxylest_S33"/>
</dbReference>
<reference evidence="8 9" key="1">
    <citation type="submission" date="2019-07" db="EMBL/GenBank/DDBJ databases">
        <title>Cryptosporangium phraense sp. nov., isolated from plant litter.</title>
        <authorList>
            <person name="Suriyachadkun C."/>
        </authorList>
    </citation>
    <scope>NUCLEOTIDE SEQUENCE [LARGE SCALE GENOMIC DNA]</scope>
    <source>
        <strain evidence="8 9">A-T 5661</strain>
    </source>
</reference>
<comment type="caution">
    <text evidence="8">The sequence shown here is derived from an EMBL/GenBank/DDBJ whole genome shotgun (WGS) entry which is preliminary data.</text>
</comment>
<evidence type="ECO:0000313" key="9">
    <source>
        <dbReference type="Proteomes" id="UP000317982"/>
    </source>
</evidence>
<feature type="domain" description="Peptidase S33 tripeptidyl aminopeptidase-like C-terminal" evidence="7">
    <location>
        <begin position="424"/>
        <end position="524"/>
    </location>
</feature>
<dbReference type="EMBL" id="VIRS01000064">
    <property type="protein sequence ID" value="TQS39619.1"/>
    <property type="molecule type" value="Genomic_DNA"/>
</dbReference>
<comment type="similarity">
    <text evidence="1">Belongs to the peptidase S33 family.</text>
</comment>
<dbReference type="PANTHER" id="PTHR43248:SF29">
    <property type="entry name" value="TRIPEPTIDYL AMINOPEPTIDASE"/>
    <property type="match status" value="1"/>
</dbReference>
<name>A0A545AE84_9ACTN</name>
<feature type="chain" id="PRO_5039650229" evidence="5">
    <location>
        <begin position="25"/>
        <end position="527"/>
    </location>
</feature>
<proteinExistence type="inferred from homology"/>
<dbReference type="AlphaFoldDB" id="A0A545AE84"/>
<dbReference type="Pfam" id="PF00561">
    <property type="entry name" value="Abhydrolase_1"/>
    <property type="match status" value="1"/>
</dbReference>
<evidence type="ECO:0000256" key="1">
    <source>
        <dbReference type="ARBA" id="ARBA00010088"/>
    </source>
</evidence>
<evidence type="ECO:0000313" key="8">
    <source>
        <dbReference type="EMBL" id="TQS39619.1"/>
    </source>
</evidence>
<dbReference type="InterPro" id="IPR000073">
    <property type="entry name" value="AB_hydrolase_1"/>
</dbReference>
<dbReference type="Proteomes" id="UP000317982">
    <property type="component" value="Unassembled WGS sequence"/>
</dbReference>
<dbReference type="RefSeq" id="WP_142709990.1">
    <property type="nucleotide sequence ID" value="NZ_VIRS01000064.1"/>
</dbReference>
<dbReference type="Pfam" id="PF08386">
    <property type="entry name" value="Abhydrolase_4"/>
    <property type="match status" value="1"/>
</dbReference>
<accession>A0A545AE84</accession>
<evidence type="ECO:0000256" key="4">
    <source>
        <dbReference type="SAM" id="MobiDB-lite"/>
    </source>
</evidence>
<dbReference type="PANTHER" id="PTHR43248">
    <property type="entry name" value="2-SUCCINYL-6-HYDROXY-2,4-CYCLOHEXADIENE-1-CARBOXYLATE SYNTHASE"/>
    <property type="match status" value="1"/>
</dbReference>
<protein>
    <submittedName>
        <fullName evidence="8">Alpha/beta hydrolase</fullName>
    </submittedName>
</protein>
<dbReference type="InParanoid" id="A0A545AE84"/>